<reference evidence="6" key="1">
    <citation type="journal article" date="2019" name="Int. J. Syst. Evol. Microbiol.">
        <title>The Global Catalogue of Microorganisms (GCM) 10K type strain sequencing project: providing services to taxonomists for standard genome sequencing and annotation.</title>
        <authorList>
            <consortium name="The Broad Institute Genomics Platform"/>
            <consortium name="The Broad Institute Genome Sequencing Center for Infectious Disease"/>
            <person name="Wu L."/>
            <person name="Ma J."/>
        </authorList>
    </citation>
    <scope>NUCLEOTIDE SEQUENCE [LARGE SCALE GENOMIC DNA]</scope>
    <source>
        <strain evidence="6">CGMCC 1.15790</strain>
    </source>
</reference>
<protein>
    <submittedName>
        <fullName evidence="5">Penicillin acylase family protein</fullName>
    </submittedName>
</protein>
<dbReference type="Gene3D" id="1.10.1400.10">
    <property type="match status" value="1"/>
</dbReference>
<evidence type="ECO:0000313" key="5">
    <source>
        <dbReference type="EMBL" id="MFC5628902.1"/>
    </source>
</evidence>
<dbReference type="PIRSF" id="PIRSF001227">
    <property type="entry name" value="Pen_acylase"/>
    <property type="match status" value="1"/>
</dbReference>
<dbReference type="SUPFAM" id="SSF56235">
    <property type="entry name" value="N-terminal nucleophile aminohydrolases (Ntn hydrolases)"/>
    <property type="match status" value="1"/>
</dbReference>
<dbReference type="Gene3D" id="3.60.20.10">
    <property type="entry name" value="Glutamine Phosphoribosylpyrophosphate, subunit 1, domain 1"/>
    <property type="match status" value="1"/>
</dbReference>
<keyword evidence="4" id="KW-1133">Transmembrane helix</keyword>
<keyword evidence="2" id="KW-0378">Hydrolase</keyword>
<dbReference type="InterPro" id="IPR023343">
    <property type="entry name" value="Penicillin_amidase_dom1"/>
</dbReference>
<dbReference type="PANTHER" id="PTHR34218:SF4">
    <property type="entry name" value="ACYL-HOMOSERINE LACTONE ACYLASE QUIP"/>
    <property type="match status" value="1"/>
</dbReference>
<dbReference type="Proteomes" id="UP001596143">
    <property type="component" value="Unassembled WGS sequence"/>
</dbReference>
<accession>A0ABW0U5X3</accession>
<comment type="similarity">
    <text evidence="1">Belongs to the peptidase S45 family.</text>
</comment>
<keyword evidence="4" id="KW-0472">Membrane</keyword>
<dbReference type="InterPro" id="IPR043147">
    <property type="entry name" value="Penicillin_amidase_A-knob"/>
</dbReference>
<dbReference type="RefSeq" id="WP_270896589.1">
    <property type="nucleotide sequence ID" value="NZ_JBHSPF010000039.1"/>
</dbReference>
<keyword evidence="3" id="KW-0865">Zymogen</keyword>
<name>A0ABW0U5X3_9BACI</name>
<dbReference type="PANTHER" id="PTHR34218">
    <property type="entry name" value="PEPTIDASE S45 PENICILLIN AMIDASE"/>
    <property type="match status" value="1"/>
</dbReference>
<evidence type="ECO:0000256" key="4">
    <source>
        <dbReference type="SAM" id="Phobius"/>
    </source>
</evidence>
<dbReference type="InterPro" id="IPR002692">
    <property type="entry name" value="S45"/>
</dbReference>
<keyword evidence="6" id="KW-1185">Reference proteome</keyword>
<dbReference type="Gene3D" id="2.30.120.10">
    <property type="match status" value="1"/>
</dbReference>
<evidence type="ECO:0000256" key="3">
    <source>
        <dbReference type="ARBA" id="ARBA00023145"/>
    </source>
</evidence>
<dbReference type="Gene3D" id="1.10.439.10">
    <property type="entry name" value="Penicillin Amidohydrolase, domain 1"/>
    <property type="match status" value="1"/>
</dbReference>
<organism evidence="5 6">
    <name type="scientific">Aliibacillus thermotolerans</name>
    <dbReference type="NCBI Taxonomy" id="1834418"/>
    <lineage>
        <taxon>Bacteria</taxon>
        <taxon>Bacillati</taxon>
        <taxon>Bacillota</taxon>
        <taxon>Bacilli</taxon>
        <taxon>Bacillales</taxon>
        <taxon>Bacillaceae</taxon>
        <taxon>Aliibacillus</taxon>
    </lineage>
</organism>
<dbReference type="CDD" id="cd03747">
    <property type="entry name" value="Ntn_PGA_like"/>
    <property type="match status" value="1"/>
</dbReference>
<keyword evidence="4" id="KW-0812">Transmembrane</keyword>
<dbReference type="EMBL" id="JBHSPF010000039">
    <property type="protein sequence ID" value="MFC5628902.1"/>
    <property type="molecule type" value="Genomic_DNA"/>
</dbReference>
<dbReference type="InterPro" id="IPR043146">
    <property type="entry name" value="Penicillin_amidase_N_B-knob"/>
</dbReference>
<proteinExistence type="inferred from homology"/>
<feature type="transmembrane region" description="Helical" evidence="4">
    <location>
        <begin position="16"/>
        <end position="39"/>
    </location>
</feature>
<gene>
    <name evidence="5" type="ORF">ACFPTR_08455</name>
</gene>
<evidence type="ECO:0000256" key="2">
    <source>
        <dbReference type="ARBA" id="ARBA00022801"/>
    </source>
</evidence>
<dbReference type="InterPro" id="IPR029055">
    <property type="entry name" value="Ntn_hydrolases_N"/>
</dbReference>
<dbReference type="Pfam" id="PF01804">
    <property type="entry name" value="Penicil_amidase"/>
    <property type="match status" value="1"/>
</dbReference>
<dbReference type="InterPro" id="IPR014395">
    <property type="entry name" value="Pen/GL7ACA/AHL_acylase"/>
</dbReference>
<evidence type="ECO:0000256" key="1">
    <source>
        <dbReference type="ARBA" id="ARBA00006586"/>
    </source>
</evidence>
<evidence type="ECO:0000313" key="6">
    <source>
        <dbReference type="Proteomes" id="UP001596143"/>
    </source>
</evidence>
<sequence length="795" mass="90777">MEDAVERAPLARWKKWLFIILAAFIVLTIIALFMLNAYLSRSVAQVEGQIFVPDVKEEVTVRTDDQGVPHIYANNTYDLYFAQGYVQAQNRLFQMEMSRRQASGTLSEIVGEAAIDTDKFFRTLGLRRAAEKSYNVYSEEGKEVLQAFSDGVNAFIEHATERNRLPMEFSLMEIESVEEWTPVDSLTIGKYMAYDLGGHWERQAFHYYLLQQFEEEKALELFPAYPDDKPTIIQEGEIDIAASFEKAVIPHPFNGSNNWVIGGEKTKSGKPLLANDPHLGLATPSMWYQMHLKGPDVNVSGVIFAGVPGIILGHNEEIAWGVTNTGPDVQQLYIERRNPDNPYEFLYEGEWEEAEVYEETIEVKDGEAISYEVVETRHGPIISEFASDSMEEEVMSLRWTALDATTELEAIIDINKASNWQEFEEGLEKFLAPAQNFVFMSKDGTIAYKANGKIPIYEDGKDALLPLEGWESENEWDGFIPFDELPTVVNPEKGYIASANNKVVGDDYPYHISNVWGAPYRYERIVELLEENNEFTVNDMVTIQMDDHNLQAREFVPLLLDWLPEEGLNEIEKEAVSLLESWDFHDDVNAPQPLIYHRWLHAIEDIVFAEEIPDEVMNLVGKRGQLLDALIRKGEASNWMEERGGWSEVLSESFTKTITALVNEYGEKVERWKWGDFHKVYFEHPLSDQHPVLKFLFNRDDPLGVGGSENTIMAASYDAETGIVNHGASWRFIMDGADFSNGYHHVSPGQSGHFWSDWYHDQLIDWGSGDYHVTNIEHPTGFELTFVPLDKGYQR</sequence>
<comment type="caution">
    <text evidence="5">The sequence shown here is derived from an EMBL/GenBank/DDBJ whole genome shotgun (WGS) entry which is preliminary data.</text>
</comment>